<dbReference type="Proteomes" id="UP000283895">
    <property type="component" value="Unassembled WGS sequence"/>
</dbReference>
<dbReference type="InterPro" id="IPR043136">
    <property type="entry name" value="B30.2/SPRY_sf"/>
</dbReference>
<dbReference type="SMART" id="SM00449">
    <property type="entry name" value="SPRY"/>
    <property type="match status" value="1"/>
</dbReference>
<dbReference type="PROSITE" id="PS50897">
    <property type="entry name" value="CTLH"/>
    <property type="match status" value="1"/>
</dbReference>
<proteinExistence type="predicted"/>
<protein>
    <submittedName>
        <fullName evidence="5">Uncharacterized protein</fullName>
    </submittedName>
</protein>
<dbReference type="OrthoDB" id="25503at2759"/>
<dbReference type="AlphaFoldDB" id="A0A423W0G6"/>
<dbReference type="STRING" id="356882.A0A423W0G6"/>
<feature type="compositionally biased region" description="Polar residues" evidence="2">
    <location>
        <begin position="99"/>
        <end position="112"/>
    </location>
</feature>
<sequence>MAQNGSNLEGGAGSGLYQTRSQQLPPFSRAFEMFMSRTTLDNIPGTDPIIGGRASSSSNGANSFLRPSYLRGTNYLARLEQQTQQKALAQREKDAEVKNGSTATSQGNKSASSLSHLGLTYDVIERTPPHEEEDAVDPLPTRWGTGKDDKASNLEVLSDGLEVKYTGTRNPNERDHEACAIRADHAMPVQCGLYYFEVRILSKRHTDSTIGIGFSSKSVSLNRAPGWEPESWGYHGDDGHCFASQNAGKHYGPTFTTGDVIGCGVNFRTGTAFFTKNGVHLGTAFREVRGKLYPSVGMKKPGEHNEVQKLEEQIAQADTSRLAPPLDETDVIQQLVLQFLQHDGYVETARAFAKEIQTEKKALCLDPNTEIPGIDIRDDQDANNRQRIRRAILEGDIDKAIKDTNEFYLGVLEENEQVYFRLRCRKFIELIRREAEMNMVGGGGPKGTHAVTTSNNGHGQPPPGEDMELDEEMEDLDTPSDVRDLAQDALQYGQALQAEYAGDERKEVRAALKDIFGLMAYQNPLKESKLSYLLDRKGRVAVAEELNSAILQSLGKSSRAALENVYAQTSVLLDDLAEAGGPGAFVTLQGIIDDIPVPSQRL</sequence>
<name>A0A423W0G6_9PEZI</name>
<evidence type="ECO:0000256" key="2">
    <source>
        <dbReference type="SAM" id="MobiDB-lite"/>
    </source>
</evidence>
<feature type="region of interest" description="Disordered" evidence="2">
    <location>
        <begin position="129"/>
        <end position="150"/>
    </location>
</feature>
<dbReference type="SMART" id="SM00757">
    <property type="entry name" value="CRA"/>
    <property type="match status" value="1"/>
</dbReference>
<feature type="domain" description="B30.2/SPRY" evidence="3">
    <location>
        <begin position="123"/>
        <end position="314"/>
    </location>
</feature>
<comment type="function">
    <text evidence="1">Involved in the proteasome-dependent degradation of fructose-1,6-bisphosphatase.</text>
</comment>
<evidence type="ECO:0000313" key="5">
    <source>
        <dbReference type="EMBL" id="ROV96824.1"/>
    </source>
</evidence>
<dbReference type="InterPro" id="IPR013144">
    <property type="entry name" value="CRA_dom"/>
</dbReference>
<dbReference type="PROSITE" id="PS50188">
    <property type="entry name" value="B302_SPRY"/>
    <property type="match status" value="1"/>
</dbReference>
<dbReference type="InterPro" id="IPR001870">
    <property type="entry name" value="B30.2/SPRY"/>
</dbReference>
<dbReference type="EMBL" id="LKEA01000031">
    <property type="protein sequence ID" value="ROV96824.1"/>
    <property type="molecule type" value="Genomic_DNA"/>
</dbReference>
<comment type="caution">
    <text evidence="5">The sequence shown here is derived from an EMBL/GenBank/DDBJ whole genome shotgun (WGS) entry which is preliminary data.</text>
</comment>
<dbReference type="PANTHER" id="PTHR12864">
    <property type="entry name" value="RAN BINDING PROTEIN 9-RELATED"/>
    <property type="match status" value="1"/>
</dbReference>
<feature type="region of interest" description="Disordered" evidence="2">
    <location>
        <begin position="442"/>
        <end position="468"/>
    </location>
</feature>
<reference evidence="5 6" key="1">
    <citation type="submission" date="2015-09" db="EMBL/GenBank/DDBJ databases">
        <title>Host preference determinants of Valsa canker pathogens revealed by comparative genomics.</title>
        <authorList>
            <person name="Yin Z."/>
            <person name="Huang L."/>
        </authorList>
    </citation>
    <scope>NUCLEOTIDE SEQUENCE [LARGE SCALE GENOMIC DNA]</scope>
    <source>
        <strain evidence="5 6">03-1</strain>
    </source>
</reference>
<dbReference type="Pfam" id="PF10607">
    <property type="entry name" value="CTLH"/>
    <property type="match status" value="1"/>
</dbReference>
<dbReference type="InterPro" id="IPR035782">
    <property type="entry name" value="SPRY_RanBP9/10"/>
</dbReference>
<dbReference type="Pfam" id="PF08513">
    <property type="entry name" value="LisH"/>
    <property type="match status" value="1"/>
</dbReference>
<evidence type="ECO:0000313" key="6">
    <source>
        <dbReference type="Proteomes" id="UP000283895"/>
    </source>
</evidence>
<dbReference type="InterPro" id="IPR024964">
    <property type="entry name" value="CTLH/CRA"/>
</dbReference>
<dbReference type="SMART" id="SM00668">
    <property type="entry name" value="CTLH"/>
    <property type="match status" value="1"/>
</dbReference>
<gene>
    <name evidence="5" type="ORF">VMCG_07920</name>
</gene>
<dbReference type="InterPro" id="IPR006595">
    <property type="entry name" value="CTLH_C"/>
</dbReference>
<dbReference type="CDD" id="cd12909">
    <property type="entry name" value="SPRY_RanBP9_10"/>
    <property type="match status" value="1"/>
</dbReference>
<dbReference type="InterPro" id="IPR003877">
    <property type="entry name" value="SPRY_dom"/>
</dbReference>
<evidence type="ECO:0000256" key="1">
    <source>
        <dbReference type="ARBA" id="ARBA00002343"/>
    </source>
</evidence>
<evidence type="ECO:0000259" key="3">
    <source>
        <dbReference type="PROSITE" id="PS50188"/>
    </source>
</evidence>
<organism evidence="5 6">
    <name type="scientific">Cytospora schulzeri</name>
    <dbReference type="NCBI Taxonomy" id="448051"/>
    <lineage>
        <taxon>Eukaryota</taxon>
        <taxon>Fungi</taxon>
        <taxon>Dikarya</taxon>
        <taxon>Ascomycota</taxon>
        <taxon>Pezizomycotina</taxon>
        <taxon>Sordariomycetes</taxon>
        <taxon>Sordariomycetidae</taxon>
        <taxon>Diaporthales</taxon>
        <taxon>Cytosporaceae</taxon>
        <taxon>Cytospora</taxon>
    </lineage>
</organism>
<feature type="region of interest" description="Disordered" evidence="2">
    <location>
        <begin position="82"/>
        <end position="112"/>
    </location>
</feature>
<accession>A0A423W0G6</accession>
<evidence type="ECO:0000259" key="4">
    <source>
        <dbReference type="PROSITE" id="PS50897"/>
    </source>
</evidence>
<dbReference type="InterPro" id="IPR013320">
    <property type="entry name" value="ConA-like_dom_sf"/>
</dbReference>
<dbReference type="SMART" id="SM00667">
    <property type="entry name" value="LisH"/>
    <property type="match status" value="1"/>
</dbReference>
<dbReference type="Gene3D" id="2.60.120.920">
    <property type="match status" value="1"/>
</dbReference>
<feature type="domain" description="CTLH" evidence="4">
    <location>
        <begin position="381"/>
        <end position="438"/>
    </location>
</feature>
<dbReference type="InterPro" id="IPR006594">
    <property type="entry name" value="LisH"/>
</dbReference>
<keyword evidence="6" id="KW-1185">Reference proteome</keyword>
<dbReference type="InterPro" id="IPR050618">
    <property type="entry name" value="Ubq-SigPath_Reg"/>
</dbReference>
<dbReference type="Pfam" id="PF00622">
    <property type="entry name" value="SPRY"/>
    <property type="match status" value="1"/>
</dbReference>
<dbReference type="SUPFAM" id="SSF49899">
    <property type="entry name" value="Concanavalin A-like lectins/glucanases"/>
    <property type="match status" value="1"/>
</dbReference>
<dbReference type="PROSITE" id="PS50896">
    <property type="entry name" value="LISH"/>
    <property type="match status" value="1"/>
</dbReference>